<dbReference type="AlphaFoldDB" id="A0A316UAL0"/>
<dbReference type="Pfam" id="PF01156">
    <property type="entry name" value="IU_nuc_hydro"/>
    <property type="match status" value="1"/>
</dbReference>
<sequence>MSGKAIWLDCDPGHDDALALLLALFSSAHLVGCSAVGGNAPVQATFANAARLLTFYGAKLPDGPQDVALAKGGTHLFMGSELPLIKAARFDPGIHGDDGLGGVVGLPELESEHVQQRVWASYPPVVRSQGQLPPATPGYLLRYWSDLLSYRIEHNLPKLTLVATGSMTNVALLLKAFPDLAEQGVEEVVIMGGAPPGTRGNRGALAEFNILVDPEAAAILFNHPIRVTMAGLNVTHQAIFRPDLLKRLLTPPVSPLRKTLASILTFFADTYRTEFGFQEGPPVHDLLAVAWVLQPEIFFNEEAGGEGEGKQRFAPPRAYETRVECADGSLALGATVVDFPTSTAPEKVTTGWGREGPNVVVLESVATDRLWELFFQCVERADEEKGPRDE</sequence>
<dbReference type="RefSeq" id="XP_025349406.1">
    <property type="nucleotide sequence ID" value="XM_025491918.1"/>
</dbReference>
<evidence type="ECO:0000313" key="6">
    <source>
        <dbReference type="EMBL" id="PWN22246.1"/>
    </source>
</evidence>
<dbReference type="Proteomes" id="UP000245942">
    <property type="component" value="Unassembled WGS sequence"/>
</dbReference>
<protein>
    <submittedName>
        <fullName evidence="6">Nucleoside hydrolase</fullName>
    </submittedName>
</protein>
<keyword evidence="4" id="KW-0732">Signal</keyword>
<evidence type="ECO:0000256" key="2">
    <source>
        <dbReference type="ARBA" id="ARBA00022801"/>
    </source>
</evidence>
<dbReference type="GO" id="GO:0005829">
    <property type="term" value="C:cytosol"/>
    <property type="evidence" value="ECO:0007669"/>
    <property type="project" value="TreeGrafter"/>
</dbReference>
<evidence type="ECO:0000256" key="4">
    <source>
        <dbReference type="SAM" id="SignalP"/>
    </source>
</evidence>
<dbReference type="InterPro" id="IPR023186">
    <property type="entry name" value="IUNH"/>
</dbReference>
<evidence type="ECO:0000256" key="1">
    <source>
        <dbReference type="ARBA" id="ARBA00009176"/>
    </source>
</evidence>
<dbReference type="GO" id="GO:0008477">
    <property type="term" value="F:purine nucleosidase activity"/>
    <property type="evidence" value="ECO:0007669"/>
    <property type="project" value="TreeGrafter"/>
</dbReference>
<feature type="signal peptide" evidence="4">
    <location>
        <begin position="1"/>
        <end position="33"/>
    </location>
</feature>
<gene>
    <name evidence="6" type="ORF">BCV69DRAFT_281253</name>
</gene>
<evidence type="ECO:0000313" key="7">
    <source>
        <dbReference type="Proteomes" id="UP000245942"/>
    </source>
</evidence>
<accession>A0A316UAL0</accession>
<dbReference type="OrthoDB" id="432381at2759"/>
<feature type="domain" description="Inosine/uridine-preferring nucleoside hydrolase" evidence="5">
    <location>
        <begin position="6"/>
        <end position="372"/>
    </location>
</feature>
<dbReference type="STRING" id="1684307.A0A316UAL0"/>
<keyword evidence="3" id="KW-0326">Glycosidase</keyword>
<evidence type="ECO:0000259" key="5">
    <source>
        <dbReference type="Pfam" id="PF01156"/>
    </source>
</evidence>
<dbReference type="Gene3D" id="3.90.245.10">
    <property type="entry name" value="Ribonucleoside hydrolase-like"/>
    <property type="match status" value="1"/>
</dbReference>
<name>A0A316UAL0_9BASI</name>
<proteinExistence type="inferred from homology"/>
<dbReference type="GO" id="GO:0006152">
    <property type="term" value="P:purine nucleoside catabolic process"/>
    <property type="evidence" value="ECO:0007669"/>
    <property type="project" value="TreeGrafter"/>
</dbReference>
<comment type="similarity">
    <text evidence="1">Belongs to the IUNH family.</text>
</comment>
<dbReference type="PANTHER" id="PTHR12304">
    <property type="entry name" value="INOSINE-URIDINE PREFERRING NUCLEOSIDE HYDROLASE"/>
    <property type="match status" value="1"/>
</dbReference>
<keyword evidence="7" id="KW-1185">Reference proteome</keyword>
<reference evidence="6 7" key="1">
    <citation type="journal article" date="2018" name="Mol. Biol. Evol.">
        <title>Broad Genomic Sampling Reveals a Smut Pathogenic Ancestry of the Fungal Clade Ustilaginomycotina.</title>
        <authorList>
            <person name="Kijpornyongpan T."/>
            <person name="Mondo S.J."/>
            <person name="Barry K."/>
            <person name="Sandor L."/>
            <person name="Lee J."/>
            <person name="Lipzen A."/>
            <person name="Pangilinan J."/>
            <person name="LaButti K."/>
            <person name="Hainaut M."/>
            <person name="Henrissat B."/>
            <person name="Grigoriev I.V."/>
            <person name="Spatafora J.W."/>
            <person name="Aime M.C."/>
        </authorList>
    </citation>
    <scope>NUCLEOTIDE SEQUENCE [LARGE SCALE GENOMIC DNA]</scope>
    <source>
        <strain evidence="6 7">MCA 4718</strain>
    </source>
</reference>
<organism evidence="6 7">
    <name type="scientific">Pseudomicrostroma glucosiphilum</name>
    <dbReference type="NCBI Taxonomy" id="1684307"/>
    <lineage>
        <taxon>Eukaryota</taxon>
        <taxon>Fungi</taxon>
        <taxon>Dikarya</taxon>
        <taxon>Basidiomycota</taxon>
        <taxon>Ustilaginomycotina</taxon>
        <taxon>Exobasidiomycetes</taxon>
        <taxon>Microstromatales</taxon>
        <taxon>Microstromatales incertae sedis</taxon>
        <taxon>Pseudomicrostroma</taxon>
    </lineage>
</organism>
<evidence type="ECO:0000256" key="3">
    <source>
        <dbReference type="ARBA" id="ARBA00023295"/>
    </source>
</evidence>
<dbReference type="InterPro" id="IPR001910">
    <property type="entry name" value="Inosine/uridine_hydrolase_dom"/>
</dbReference>
<dbReference type="EMBL" id="KZ819323">
    <property type="protein sequence ID" value="PWN22246.1"/>
    <property type="molecule type" value="Genomic_DNA"/>
</dbReference>
<keyword evidence="2 6" id="KW-0378">Hydrolase</keyword>
<dbReference type="SUPFAM" id="SSF53590">
    <property type="entry name" value="Nucleoside hydrolase"/>
    <property type="match status" value="1"/>
</dbReference>
<feature type="chain" id="PRO_5016462235" evidence="4">
    <location>
        <begin position="34"/>
        <end position="390"/>
    </location>
</feature>
<dbReference type="PANTHER" id="PTHR12304:SF4">
    <property type="entry name" value="URIDINE NUCLEOSIDASE"/>
    <property type="match status" value="1"/>
</dbReference>
<dbReference type="InterPro" id="IPR036452">
    <property type="entry name" value="Ribo_hydro-like"/>
</dbReference>
<dbReference type="GeneID" id="37013652"/>